<dbReference type="Proteomes" id="UP001283361">
    <property type="component" value="Unassembled WGS sequence"/>
</dbReference>
<evidence type="ECO:0000256" key="4">
    <source>
        <dbReference type="ARBA" id="ARBA00022723"/>
    </source>
</evidence>
<keyword evidence="6" id="KW-0221">Differentiation</keyword>
<evidence type="ECO:0000256" key="3">
    <source>
        <dbReference type="ARBA" id="ARBA00022490"/>
    </source>
</evidence>
<dbReference type="GO" id="GO:0005737">
    <property type="term" value="C:cytoplasm"/>
    <property type="evidence" value="ECO:0007669"/>
    <property type="project" value="UniProtKB-SubCell"/>
</dbReference>
<comment type="subcellular location">
    <subcellularLocation>
        <location evidence="1">Cytoplasm</location>
    </subcellularLocation>
</comment>
<comment type="caution">
    <text evidence="12">The sequence shown here is derived from an EMBL/GenBank/DDBJ whole genome shotgun (WGS) entry which is preliminary data.</text>
</comment>
<dbReference type="Pfam" id="PF13695">
    <property type="entry name" value="Zn_ribbon_3CxxC"/>
    <property type="match status" value="1"/>
</dbReference>
<evidence type="ECO:0000256" key="9">
    <source>
        <dbReference type="ARBA" id="ARBA00022943"/>
    </source>
</evidence>
<proteinExistence type="inferred from homology"/>
<evidence type="ECO:0000256" key="10">
    <source>
        <dbReference type="ARBA" id="ARBA00034699"/>
    </source>
</evidence>
<evidence type="ECO:0000256" key="5">
    <source>
        <dbReference type="ARBA" id="ARBA00022771"/>
    </source>
</evidence>
<dbReference type="GO" id="GO:0006412">
    <property type="term" value="P:translation"/>
    <property type="evidence" value="ECO:0007669"/>
    <property type="project" value="TreeGrafter"/>
</dbReference>
<accession>A0AAE0Y9E8</accession>
<keyword evidence="9" id="KW-0896">Oogenesis</keyword>
<sequence>MPKSFLKRNYGYFRCSSCDKEWESSHVYGKFVDRKYKVEYGQECKDCKVMCMPYHTEPIKCRECGQQDCKCKNKKRRHVDEGKPHRSDLCGKCRAGRPCMQRRY</sequence>
<dbReference type="InterPro" id="IPR026775">
    <property type="entry name" value="Zar1"/>
</dbReference>
<keyword evidence="4" id="KW-0479">Metal-binding</keyword>
<keyword evidence="3" id="KW-0963">Cytoplasm</keyword>
<keyword evidence="2" id="KW-0217">Developmental protein</keyword>
<evidence type="ECO:0000256" key="7">
    <source>
        <dbReference type="ARBA" id="ARBA00022833"/>
    </source>
</evidence>
<protein>
    <recommendedName>
        <fullName evidence="11">3CxxC-type domain-containing protein</fullName>
    </recommendedName>
</protein>
<keyword evidence="5" id="KW-0863">Zinc-finger</keyword>
<evidence type="ECO:0000313" key="13">
    <source>
        <dbReference type="Proteomes" id="UP001283361"/>
    </source>
</evidence>
<keyword evidence="13" id="KW-1185">Reference proteome</keyword>
<keyword evidence="8" id="KW-0694">RNA-binding</keyword>
<dbReference type="PANTHER" id="PTHR31054">
    <property type="entry name" value="ZYGOTE ARREST PROTEIN 1-LIKE ISOFORM X1"/>
    <property type="match status" value="1"/>
</dbReference>
<name>A0AAE0Y9E8_9GAST</name>
<evidence type="ECO:0000256" key="8">
    <source>
        <dbReference type="ARBA" id="ARBA00022884"/>
    </source>
</evidence>
<evidence type="ECO:0000256" key="1">
    <source>
        <dbReference type="ARBA" id="ARBA00004496"/>
    </source>
</evidence>
<dbReference type="GO" id="GO:0008270">
    <property type="term" value="F:zinc ion binding"/>
    <property type="evidence" value="ECO:0007669"/>
    <property type="project" value="UniProtKB-KW"/>
</dbReference>
<reference evidence="12" key="1">
    <citation type="journal article" date="2023" name="G3 (Bethesda)">
        <title>A reference genome for the long-term kleptoplast-retaining sea slug Elysia crispata morphotype clarki.</title>
        <authorList>
            <person name="Eastman K.E."/>
            <person name="Pendleton A.L."/>
            <person name="Shaikh M.A."/>
            <person name="Suttiyut T."/>
            <person name="Ogas R."/>
            <person name="Tomko P."/>
            <person name="Gavelis G."/>
            <person name="Widhalm J.R."/>
            <person name="Wisecaver J.H."/>
        </authorList>
    </citation>
    <scope>NUCLEOTIDE SEQUENCE</scope>
    <source>
        <strain evidence="12">ECLA1</strain>
    </source>
</reference>
<evidence type="ECO:0000313" key="12">
    <source>
        <dbReference type="EMBL" id="KAK3736963.1"/>
    </source>
</evidence>
<organism evidence="12 13">
    <name type="scientific">Elysia crispata</name>
    <name type="common">lettuce slug</name>
    <dbReference type="NCBI Taxonomy" id="231223"/>
    <lineage>
        <taxon>Eukaryota</taxon>
        <taxon>Metazoa</taxon>
        <taxon>Spiralia</taxon>
        <taxon>Lophotrochozoa</taxon>
        <taxon>Mollusca</taxon>
        <taxon>Gastropoda</taxon>
        <taxon>Heterobranchia</taxon>
        <taxon>Euthyneura</taxon>
        <taxon>Panpulmonata</taxon>
        <taxon>Sacoglossa</taxon>
        <taxon>Placobranchoidea</taxon>
        <taxon>Plakobranchidae</taxon>
        <taxon>Elysia</taxon>
    </lineage>
</organism>
<dbReference type="GO" id="GO:0048477">
    <property type="term" value="P:oogenesis"/>
    <property type="evidence" value="ECO:0007669"/>
    <property type="project" value="UniProtKB-KW"/>
</dbReference>
<dbReference type="PANTHER" id="PTHR31054:SF3">
    <property type="entry name" value="ZYGOTE ARREST PROTEIN 1-LIKE"/>
    <property type="match status" value="1"/>
</dbReference>
<keyword evidence="7" id="KW-0862">Zinc</keyword>
<dbReference type="InterPro" id="IPR027377">
    <property type="entry name" value="ZAR1/RTP1-5-like_Znf-3CxxC"/>
</dbReference>
<dbReference type="EMBL" id="JAWDGP010006679">
    <property type="protein sequence ID" value="KAK3736963.1"/>
    <property type="molecule type" value="Genomic_DNA"/>
</dbReference>
<feature type="domain" description="3CxxC-type" evidence="11">
    <location>
        <begin position="8"/>
        <end position="96"/>
    </location>
</feature>
<dbReference type="SMART" id="SM01328">
    <property type="entry name" value="zf-3CxxC"/>
    <property type="match status" value="1"/>
</dbReference>
<evidence type="ECO:0000256" key="6">
    <source>
        <dbReference type="ARBA" id="ARBA00022782"/>
    </source>
</evidence>
<evidence type="ECO:0000259" key="11">
    <source>
        <dbReference type="SMART" id="SM01328"/>
    </source>
</evidence>
<gene>
    <name evidence="12" type="ORF">RRG08_067263</name>
</gene>
<dbReference type="GO" id="GO:0003729">
    <property type="term" value="F:mRNA binding"/>
    <property type="evidence" value="ECO:0007669"/>
    <property type="project" value="UniProtKB-ARBA"/>
</dbReference>
<evidence type="ECO:0000256" key="2">
    <source>
        <dbReference type="ARBA" id="ARBA00022473"/>
    </source>
</evidence>
<comment type="similarity">
    <text evidence="10">Belongs to the ZAR1 family.</text>
</comment>
<dbReference type="AlphaFoldDB" id="A0AAE0Y9E8"/>
<dbReference type="GO" id="GO:0017148">
    <property type="term" value="P:negative regulation of translation"/>
    <property type="evidence" value="ECO:0007669"/>
    <property type="project" value="UniProtKB-ARBA"/>
</dbReference>